<sequence length="53" mass="5471">MGCRTALRGGGAGLPNMIDDDGYGAARGRMATNGCDGKAAPSSRVEADHHRLR</sequence>
<evidence type="ECO:0000313" key="2">
    <source>
        <dbReference type="EMBL" id="SEB32683.1"/>
    </source>
</evidence>
<dbReference type="Proteomes" id="UP000183561">
    <property type="component" value="Unassembled WGS sequence"/>
</dbReference>
<dbReference type="EMBL" id="FNSV01000004">
    <property type="protein sequence ID" value="SEB32683.1"/>
    <property type="molecule type" value="Genomic_DNA"/>
</dbReference>
<feature type="region of interest" description="Disordered" evidence="1">
    <location>
        <begin position="1"/>
        <end position="53"/>
    </location>
</feature>
<evidence type="ECO:0000313" key="3">
    <source>
        <dbReference type="Proteomes" id="UP000183561"/>
    </source>
</evidence>
<name>A0A1H4IFI7_9NOCA</name>
<accession>A0A1H4IFI7</accession>
<keyword evidence="3" id="KW-1185">Reference proteome</keyword>
<protein>
    <submittedName>
        <fullName evidence="2">Uncharacterized protein</fullName>
    </submittedName>
</protein>
<gene>
    <name evidence="2" type="ORF">SAMN04490239_0541</name>
</gene>
<proteinExistence type="predicted"/>
<evidence type="ECO:0000256" key="1">
    <source>
        <dbReference type="SAM" id="MobiDB-lite"/>
    </source>
</evidence>
<reference evidence="3" key="1">
    <citation type="submission" date="2016-10" db="EMBL/GenBank/DDBJ databases">
        <authorList>
            <person name="Varghese N."/>
            <person name="Submissions S."/>
        </authorList>
    </citation>
    <scope>NUCLEOTIDE SEQUENCE [LARGE SCALE GENOMIC DNA]</scope>
    <source>
        <strain evidence="3">DSM 44498</strain>
    </source>
</reference>
<organism evidence="2 3">
    <name type="scientific">Rhodococcus koreensis</name>
    <dbReference type="NCBI Taxonomy" id="99653"/>
    <lineage>
        <taxon>Bacteria</taxon>
        <taxon>Bacillati</taxon>
        <taxon>Actinomycetota</taxon>
        <taxon>Actinomycetes</taxon>
        <taxon>Mycobacteriales</taxon>
        <taxon>Nocardiaceae</taxon>
        <taxon>Rhodococcus</taxon>
    </lineage>
</organism>
<dbReference type="AlphaFoldDB" id="A0A1H4IFI7"/>